<organism evidence="1 2">
    <name type="scientific">Panacagrimonas perspica</name>
    <dbReference type="NCBI Taxonomy" id="381431"/>
    <lineage>
        <taxon>Bacteria</taxon>
        <taxon>Pseudomonadati</taxon>
        <taxon>Pseudomonadota</taxon>
        <taxon>Gammaproteobacteria</taxon>
        <taxon>Nevskiales</taxon>
        <taxon>Nevskiaceae</taxon>
        <taxon>Panacagrimonas</taxon>
    </lineage>
</organism>
<evidence type="ECO:0000313" key="1">
    <source>
        <dbReference type="EMBL" id="TDU24188.1"/>
    </source>
</evidence>
<evidence type="ECO:0000313" key="2">
    <source>
        <dbReference type="Proteomes" id="UP000295341"/>
    </source>
</evidence>
<dbReference type="RefSeq" id="WP_133883609.1">
    <property type="nucleotide sequence ID" value="NZ_MWIN01000003.1"/>
</dbReference>
<dbReference type="Proteomes" id="UP000295341">
    <property type="component" value="Unassembled WGS sequence"/>
</dbReference>
<dbReference type="EMBL" id="SOBT01000012">
    <property type="protein sequence ID" value="TDU24188.1"/>
    <property type="molecule type" value="Genomic_DNA"/>
</dbReference>
<comment type="caution">
    <text evidence="1">The sequence shown here is derived from an EMBL/GenBank/DDBJ whole genome shotgun (WGS) entry which is preliminary data.</text>
</comment>
<name>A0A4R7NTE4_9GAMM</name>
<gene>
    <name evidence="1" type="ORF">DFR24_4452</name>
</gene>
<dbReference type="OrthoDB" id="9133824at2"/>
<reference evidence="1 2" key="1">
    <citation type="submission" date="2019-03" db="EMBL/GenBank/DDBJ databases">
        <title>Genomic Encyclopedia of Type Strains, Phase IV (KMG-IV): sequencing the most valuable type-strain genomes for metagenomic binning, comparative biology and taxonomic classification.</title>
        <authorList>
            <person name="Goeker M."/>
        </authorList>
    </citation>
    <scope>NUCLEOTIDE SEQUENCE [LARGE SCALE GENOMIC DNA]</scope>
    <source>
        <strain evidence="1 2">DSM 26377</strain>
    </source>
</reference>
<keyword evidence="2" id="KW-1185">Reference proteome</keyword>
<proteinExistence type="predicted"/>
<sequence length="203" mass="22612">MELPLPSTFHSQLSGDRLETISTWLIEEWYATEEDLVRDTDNNYTRGCTTFMRQRVRIMKEAQGGKYSWLGMSSTGNDLVFTIDGIPCRYSNDDATNPSKDAVTTANRHQASFLDFDNVVGPTRFCFVIDRGVEGIGDPHVEFLGYTAAGTLTTRWVSSTVRVFQTVGDQPLVQAVPVDKPVVAPKRRDVDAANDGNVARRQS</sequence>
<protein>
    <submittedName>
        <fullName evidence="1">Uncharacterized protein</fullName>
    </submittedName>
</protein>
<accession>A0A4R7NTE4</accession>
<dbReference type="AlphaFoldDB" id="A0A4R7NTE4"/>